<feature type="region of interest" description="Disordered" evidence="1">
    <location>
        <begin position="161"/>
        <end position="188"/>
    </location>
</feature>
<proteinExistence type="predicted"/>
<keyword evidence="3" id="KW-1185">Reference proteome</keyword>
<evidence type="ECO:0000256" key="1">
    <source>
        <dbReference type="SAM" id="MobiDB-lite"/>
    </source>
</evidence>
<gene>
    <name evidence="2" type="ORF">CVIRNUC_004347</name>
</gene>
<dbReference type="EMBL" id="CAUYUE010000005">
    <property type="protein sequence ID" value="CAK0776161.1"/>
    <property type="molecule type" value="Genomic_DNA"/>
</dbReference>
<comment type="caution">
    <text evidence="2">The sequence shown here is derived from an EMBL/GenBank/DDBJ whole genome shotgun (WGS) entry which is preliminary data.</text>
</comment>
<feature type="compositionally biased region" description="Basic residues" evidence="1">
    <location>
        <begin position="165"/>
        <end position="179"/>
    </location>
</feature>
<feature type="region of interest" description="Disordered" evidence="1">
    <location>
        <begin position="105"/>
        <end position="140"/>
    </location>
</feature>
<dbReference type="AlphaFoldDB" id="A0AAV1I2C6"/>
<accession>A0AAV1I2C6</accession>
<evidence type="ECO:0000313" key="3">
    <source>
        <dbReference type="Proteomes" id="UP001314263"/>
    </source>
</evidence>
<organism evidence="2 3">
    <name type="scientific">Coccomyxa viridis</name>
    <dbReference type="NCBI Taxonomy" id="1274662"/>
    <lineage>
        <taxon>Eukaryota</taxon>
        <taxon>Viridiplantae</taxon>
        <taxon>Chlorophyta</taxon>
        <taxon>core chlorophytes</taxon>
        <taxon>Trebouxiophyceae</taxon>
        <taxon>Trebouxiophyceae incertae sedis</taxon>
        <taxon>Coccomyxaceae</taxon>
        <taxon>Coccomyxa</taxon>
    </lineage>
</organism>
<feature type="compositionally biased region" description="Pro residues" evidence="1">
    <location>
        <begin position="110"/>
        <end position="129"/>
    </location>
</feature>
<name>A0AAV1I2C6_9CHLO</name>
<evidence type="ECO:0000313" key="2">
    <source>
        <dbReference type="EMBL" id="CAK0776161.1"/>
    </source>
</evidence>
<sequence length="209" mass="23212">MGLPTESECLDLFKDKRPNAGLNPRYSFCKHWLRRKKYLEEAQKRYGKSYGHFSFVPRKLFGKRYSDASGDTKIPGGHVGVQVEIPRDGVDAENQAGSPKVQVASLLSPPRTPETVLPPPPPPPPPPTPSAERRSSVWTKLGRASNKVALGIGQASFIDEIGRVGRSKLKKAKTDKRKGKDNPSVQPLTEYEQLVAKLNKVREETKNDD</sequence>
<reference evidence="2 3" key="1">
    <citation type="submission" date="2023-10" db="EMBL/GenBank/DDBJ databases">
        <authorList>
            <person name="Maclean D."/>
            <person name="Macfadyen A."/>
        </authorList>
    </citation>
    <scope>NUCLEOTIDE SEQUENCE [LARGE SCALE GENOMIC DNA]</scope>
</reference>
<protein>
    <submittedName>
        <fullName evidence="2">Uncharacterized protein</fullName>
    </submittedName>
</protein>
<dbReference type="Proteomes" id="UP001314263">
    <property type="component" value="Unassembled WGS sequence"/>
</dbReference>